<dbReference type="EMBL" id="GBRH01185625">
    <property type="protein sequence ID" value="JAE12271.1"/>
    <property type="molecule type" value="Transcribed_RNA"/>
</dbReference>
<protein>
    <submittedName>
        <fullName evidence="1">Proteasome subunit beta type 1</fullName>
    </submittedName>
</protein>
<dbReference type="AlphaFoldDB" id="A0A0A9FPN7"/>
<organism evidence="1">
    <name type="scientific">Arundo donax</name>
    <name type="common">Giant reed</name>
    <name type="synonym">Donax arundinaceus</name>
    <dbReference type="NCBI Taxonomy" id="35708"/>
    <lineage>
        <taxon>Eukaryota</taxon>
        <taxon>Viridiplantae</taxon>
        <taxon>Streptophyta</taxon>
        <taxon>Embryophyta</taxon>
        <taxon>Tracheophyta</taxon>
        <taxon>Spermatophyta</taxon>
        <taxon>Magnoliopsida</taxon>
        <taxon>Liliopsida</taxon>
        <taxon>Poales</taxon>
        <taxon>Poaceae</taxon>
        <taxon>PACMAD clade</taxon>
        <taxon>Arundinoideae</taxon>
        <taxon>Arundineae</taxon>
        <taxon>Arundo</taxon>
    </lineage>
</organism>
<name>A0A0A9FPN7_ARUDO</name>
<reference evidence="1" key="1">
    <citation type="submission" date="2014-09" db="EMBL/GenBank/DDBJ databases">
        <authorList>
            <person name="Magalhaes I.L.F."/>
            <person name="Oliveira U."/>
            <person name="Santos F.R."/>
            <person name="Vidigal T.H.D.A."/>
            <person name="Brescovit A.D."/>
            <person name="Santos A.J."/>
        </authorList>
    </citation>
    <scope>NUCLEOTIDE SEQUENCE</scope>
    <source>
        <tissue evidence="1">Shoot tissue taken approximately 20 cm above the soil surface</tissue>
    </source>
</reference>
<sequence>MGRISCSRVCWTAVAPLQGSSSSCYGCVRRPIPWQPDSFAKL</sequence>
<proteinExistence type="predicted"/>
<dbReference type="PROSITE" id="PS51257">
    <property type="entry name" value="PROKAR_LIPOPROTEIN"/>
    <property type="match status" value="1"/>
</dbReference>
<dbReference type="GO" id="GO:0000502">
    <property type="term" value="C:proteasome complex"/>
    <property type="evidence" value="ECO:0007669"/>
    <property type="project" value="UniProtKB-KW"/>
</dbReference>
<reference evidence="1" key="2">
    <citation type="journal article" date="2015" name="Data Brief">
        <title>Shoot transcriptome of the giant reed, Arundo donax.</title>
        <authorList>
            <person name="Barrero R.A."/>
            <person name="Guerrero F.D."/>
            <person name="Moolhuijzen P."/>
            <person name="Goolsby J.A."/>
            <person name="Tidwell J."/>
            <person name="Bellgard S.E."/>
            <person name="Bellgard M.I."/>
        </authorList>
    </citation>
    <scope>NUCLEOTIDE SEQUENCE</scope>
    <source>
        <tissue evidence="1">Shoot tissue taken approximately 20 cm above the soil surface</tissue>
    </source>
</reference>
<evidence type="ECO:0000313" key="1">
    <source>
        <dbReference type="EMBL" id="JAE12271.1"/>
    </source>
</evidence>
<accession>A0A0A9FPN7</accession>
<keyword evidence="1" id="KW-0647">Proteasome</keyword>